<sequence>MQTDDFIVEQLRRSNPEFRELEASHHRLDLELSELQKRHVLTPAEEIEKKRIQKEKLVKKDKLAELIRLYRDQLQSAAH</sequence>
<proteinExistence type="predicted"/>
<dbReference type="InterPro" id="IPR038444">
    <property type="entry name" value="DUF465_sf"/>
</dbReference>
<dbReference type="KEGG" id="nio:NITINOP_2798"/>
<protein>
    <recommendedName>
        <fullName evidence="3">DUF465 domain-containing protein</fullName>
    </recommendedName>
</protein>
<accession>A0A0S4KX20</accession>
<dbReference type="RefSeq" id="WP_062486622.1">
    <property type="nucleotide sequence ID" value="NZ_LN885086.1"/>
</dbReference>
<organism evidence="1 2">
    <name type="scientific">Candidatus Nitrospira inopinata</name>
    <dbReference type="NCBI Taxonomy" id="1715989"/>
    <lineage>
        <taxon>Bacteria</taxon>
        <taxon>Pseudomonadati</taxon>
        <taxon>Nitrospirota</taxon>
        <taxon>Nitrospiria</taxon>
        <taxon>Nitrospirales</taxon>
        <taxon>Nitrospiraceae</taxon>
        <taxon>Nitrospira</taxon>
    </lineage>
</organism>
<gene>
    <name evidence="1" type="ORF">NITINOP_2798</name>
</gene>
<evidence type="ECO:0008006" key="3">
    <source>
        <dbReference type="Google" id="ProtNLM"/>
    </source>
</evidence>
<dbReference type="Proteomes" id="UP000066284">
    <property type="component" value="Chromosome 1"/>
</dbReference>
<dbReference type="STRING" id="1715989.NITINOP_2798"/>
<evidence type="ECO:0000313" key="2">
    <source>
        <dbReference type="Proteomes" id="UP000066284"/>
    </source>
</evidence>
<reference evidence="2" key="1">
    <citation type="submission" date="2015-09" db="EMBL/GenBank/DDBJ databases">
        <authorList>
            <person name="Daims H."/>
        </authorList>
    </citation>
    <scope>NUCLEOTIDE SEQUENCE [LARGE SCALE GENOMIC DNA]</scope>
</reference>
<dbReference type="AlphaFoldDB" id="A0A0S4KX20"/>
<name>A0A0S4KX20_9BACT</name>
<dbReference type="EMBL" id="LN885086">
    <property type="protein sequence ID" value="CUQ67770.1"/>
    <property type="molecule type" value="Genomic_DNA"/>
</dbReference>
<keyword evidence="2" id="KW-1185">Reference proteome</keyword>
<evidence type="ECO:0000313" key="1">
    <source>
        <dbReference type="EMBL" id="CUQ67770.1"/>
    </source>
</evidence>
<dbReference type="Gene3D" id="6.10.280.50">
    <property type="match status" value="1"/>
</dbReference>
<dbReference type="OrthoDB" id="9807685at2"/>